<comment type="caution">
    <text evidence="2">The sequence shown here is derived from an EMBL/GenBank/DDBJ whole genome shotgun (WGS) entry which is preliminary data.</text>
</comment>
<dbReference type="RefSeq" id="WP_189166577.1">
    <property type="nucleotide sequence ID" value="NZ_BMNT01000041.1"/>
</dbReference>
<gene>
    <name evidence="2" type="ORF">GCM10007964_61660</name>
</gene>
<dbReference type="PANTHER" id="PTHR10953">
    <property type="entry name" value="UBIQUITIN-ACTIVATING ENZYME E1"/>
    <property type="match status" value="1"/>
</dbReference>
<evidence type="ECO:0000313" key="2">
    <source>
        <dbReference type="EMBL" id="GGL11146.1"/>
    </source>
</evidence>
<name>A0A917RK26_9ACTN</name>
<dbReference type="GO" id="GO:0004792">
    <property type="term" value="F:thiosulfate-cyanide sulfurtransferase activity"/>
    <property type="evidence" value="ECO:0007669"/>
    <property type="project" value="TreeGrafter"/>
</dbReference>
<sequence>MRHPKVKPEHRPHRYADGTIRIGGEIYGVAAEIDDPDGWVWAALTLMDGSRTAEEVVTRLGQEFPALRARAARSVVEQLIASGYLEEAGAVPPPELAAREADRYSRNHAFFRRVDLTPREHGWEAQLRLRNARVVVLGLGGTGGHAAWALTAAGAGRLHCVDPDVVELSNLSRQMLYGEADIGRAKAEVAVRRLRAVNSDVTVTGERRRAGSQEELAEIIAGADMLALCADEPGGHVLRVWANRACAAAGIPWAGGGYNGPLVTAGLYRPGHPCYECVSAGEQARRRPGTPVDLGGPGVLPTSAGISGLLVAHAVISEITGVPDLVPGRVSGLNLIAPDQLIDVRHPSRPDCPVCGDAARRKAGLDREMNHTQNPD</sequence>
<keyword evidence="3" id="KW-1185">Reference proteome</keyword>
<reference evidence="2" key="1">
    <citation type="journal article" date="2014" name="Int. J. Syst. Evol. Microbiol.">
        <title>Complete genome sequence of Corynebacterium casei LMG S-19264T (=DSM 44701T), isolated from a smear-ripened cheese.</title>
        <authorList>
            <consortium name="US DOE Joint Genome Institute (JGI-PGF)"/>
            <person name="Walter F."/>
            <person name="Albersmeier A."/>
            <person name="Kalinowski J."/>
            <person name="Ruckert C."/>
        </authorList>
    </citation>
    <scope>NUCLEOTIDE SEQUENCE</scope>
    <source>
        <strain evidence="2">JCM 13064</strain>
    </source>
</reference>
<dbReference type="Pfam" id="PF00899">
    <property type="entry name" value="ThiF"/>
    <property type="match status" value="1"/>
</dbReference>
<dbReference type="GO" id="GO:0005737">
    <property type="term" value="C:cytoplasm"/>
    <property type="evidence" value="ECO:0007669"/>
    <property type="project" value="TreeGrafter"/>
</dbReference>
<dbReference type="EMBL" id="BMNT01000041">
    <property type="protein sequence ID" value="GGL11146.1"/>
    <property type="molecule type" value="Genomic_DNA"/>
</dbReference>
<dbReference type="GO" id="GO:0016779">
    <property type="term" value="F:nucleotidyltransferase activity"/>
    <property type="evidence" value="ECO:0007669"/>
    <property type="project" value="TreeGrafter"/>
</dbReference>
<evidence type="ECO:0000259" key="1">
    <source>
        <dbReference type="Pfam" id="PF00899"/>
    </source>
</evidence>
<dbReference type="GO" id="GO:0008641">
    <property type="term" value="F:ubiquitin-like modifier activating enzyme activity"/>
    <property type="evidence" value="ECO:0007669"/>
    <property type="project" value="InterPro"/>
</dbReference>
<dbReference type="InterPro" id="IPR000594">
    <property type="entry name" value="ThiF_NAD_FAD-bd"/>
</dbReference>
<dbReference type="Proteomes" id="UP000645217">
    <property type="component" value="Unassembled WGS sequence"/>
</dbReference>
<feature type="domain" description="THIF-type NAD/FAD binding fold" evidence="1">
    <location>
        <begin position="121"/>
        <end position="353"/>
    </location>
</feature>
<organism evidence="2 3">
    <name type="scientific">Sphaerisporangium melleum</name>
    <dbReference type="NCBI Taxonomy" id="321316"/>
    <lineage>
        <taxon>Bacteria</taxon>
        <taxon>Bacillati</taxon>
        <taxon>Actinomycetota</taxon>
        <taxon>Actinomycetes</taxon>
        <taxon>Streptosporangiales</taxon>
        <taxon>Streptosporangiaceae</taxon>
        <taxon>Sphaerisporangium</taxon>
    </lineage>
</organism>
<reference evidence="2" key="2">
    <citation type="submission" date="2020-09" db="EMBL/GenBank/DDBJ databases">
        <authorList>
            <person name="Sun Q."/>
            <person name="Ohkuma M."/>
        </authorList>
    </citation>
    <scope>NUCLEOTIDE SEQUENCE</scope>
    <source>
        <strain evidence="2">JCM 13064</strain>
    </source>
</reference>
<accession>A0A917RK26</accession>
<dbReference type="SUPFAM" id="SSF69572">
    <property type="entry name" value="Activating enzymes of the ubiquitin-like proteins"/>
    <property type="match status" value="1"/>
</dbReference>
<dbReference type="PANTHER" id="PTHR10953:SF102">
    <property type="entry name" value="ADENYLYLTRANSFERASE AND SULFURTRANSFERASE MOCS3"/>
    <property type="match status" value="1"/>
</dbReference>
<dbReference type="InterPro" id="IPR045886">
    <property type="entry name" value="ThiF/MoeB/HesA"/>
</dbReference>
<protein>
    <recommendedName>
        <fullName evidence="1">THIF-type NAD/FAD binding fold domain-containing protein</fullName>
    </recommendedName>
</protein>
<evidence type="ECO:0000313" key="3">
    <source>
        <dbReference type="Proteomes" id="UP000645217"/>
    </source>
</evidence>
<dbReference type="InterPro" id="IPR035985">
    <property type="entry name" value="Ubiquitin-activating_enz"/>
</dbReference>
<proteinExistence type="predicted"/>
<dbReference type="AlphaFoldDB" id="A0A917RK26"/>
<dbReference type="Gene3D" id="3.40.50.720">
    <property type="entry name" value="NAD(P)-binding Rossmann-like Domain"/>
    <property type="match status" value="1"/>
</dbReference>